<organism evidence="1 2">
    <name type="scientific">Dipteronia dyeriana</name>
    <dbReference type="NCBI Taxonomy" id="168575"/>
    <lineage>
        <taxon>Eukaryota</taxon>
        <taxon>Viridiplantae</taxon>
        <taxon>Streptophyta</taxon>
        <taxon>Embryophyta</taxon>
        <taxon>Tracheophyta</taxon>
        <taxon>Spermatophyta</taxon>
        <taxon>Magnoliopsida</taxon>
        <taxon>eudicotyledons</taxon>
        <taxon>Gunneridae</taxon>
        <taxon>Pentapetalae</taxon>
        <taxon>rosids</taxon>
        <taxon>malvids</taxon>
        <taxon>Sapindales</taxon>
        <taxon>Sapindaceae</taxon>
        <taxon>Hippocastanoideae</taxon>
        <taxon>Acereae</taxon>
        <taxon>Dipteronia</taxon>
    </lineage>
</organism>
<protein>
    <recommendedName>
        <fullName evidence="3">Transposase MuDR plant domain-containing protein</fullName>
    </recommendedName>
</protein>
<accession>A0AAD9U8R2</accession>
<dbReference type="AlphaFoldDB" id="A0AAD9U8R2"/>
<reference evidence="1" key="1">
    <citation type="journal article" date="2023" name="Plant J.">
        <title>Genome sequences and population genomics provide insights into the demographic history, inbreeding, and mutation load of two 'living fossil' tree species of Dipteronia.</title>
        <authorList>
            <person name="Feng Y."/>
            <person name="Comes H.P."/>
            <person name="Chen J."/>
            <person name="Zhu S."/>
            <person name="Lu R."/>
            <person name="Zhang X."/>
            <person name="Li P."/>
            <person name="Qiu J."/>
            <person name="Olsen K.M."/>
            <person name="Qiu Y."/>
        </authorList>
    </citation>
    <scope>NUCLEOTIDE SEQUENCE</scope>
    <source>
        <strain evidence="1">KIB01</strain>
    </source>
</reference>
<dbReference type="EMBL" id="JANJYI010000005">
    <property type="protein sequence ID" value="KAK2649678.1"/>
    <property type="molecule type" value="Genomic_DNA"/>
</dbReference>
<proteinExistence type="predicted"/>
<sequence>MCLLIMKMTMLMLTMRYILVISMGQKMMLMMCHLVLMSISQQLLMSMVQLLLGQLMLGQLVLMSMCQLVKRLARELVEYSDAGEQVVEAEGEVEDLVESNYDQEVEDIAADTCVDPTNFWDTLQVLNIPPLDCGSGSDFEARSDELISLEGSDGEEVKQGPVRKFINARYHEFNQKTNMHDLVYEVGMLFASANIFVKAIRSYAVKHKRNVKFQKIDRNRVKVVYKLDGCK</sequence>
<evidence type="ECO:0000313" key="2">
    <source>
        <dbReference type="Proteomes" id="UP001280121"/>
    </source>
</evidence>
<name>A0AAD9U8R2_9ROSI</name>
<evidence type="ECO:0000313" key="1">
    <source>
        <dbReference type="EMBL" id="KAK2649678.1"/>
    </source>
</evidence>
<dbReference type="Proteomes" id="UP001280121">
    <property type="component" value="Unassembled WGS sequence"/>
</dbReference>
<keyword evidence="2" id="KW-1185">Reference proteome</keyword>
<comment type="caution">
    <text evidence="1">The sequence shown here is derived from an EMBL/GenBank/DDBJ whole genome shotgun (WGS) entry which is preliminary data.</text>
</comment>
<evidence type="ECO:0008006" key="3">
    <source>
        <dbReference type="Google" id="ProtNLM"/>
    </source>
</evidence>
<gene>
    <name evidence="1" type="ORF">Ddye_017167</name>
</gene>